<organism evidence="1 2">
    <name type="scientific">Mangrovivirga cuniculi</name>
    <dbReference type="NCBI Taxonomy" id="2715131"/>
    <lineage>
        <taxon>Bacteria</taxon>
        <taxon>Pseudomonadati</taxon>
        <taxon>Bacteroidota</taxon>
        <taxon>Cytophagia</taxon>
        <taxon>Cytophagales</taxon>
        <taxon>Mangrovivirgaceae</taxon>
        <taxon>Mangrovivirga</taxon>
    </lineage>
</organism>
<protein>
    <submittedName>
        <fullName evidence="1">Uncharacterized protein</fullName>
    </submittedName>
</protein>
<sequence>MKFVPFHNIPEPEKCLAVDCTHRKALPLSHWRGSSSPEDLHDDTSAAICLNAIETGLTQEYKYVTNNHFDIDGFLGVWSVIEPELAIKNKQLIRQAALIGDFRELPDLTDPINDKALKLVCLINKIEKDHFYAPFEAQDQEDKESSACIEKYEYFLPRLKSYLNDINKYADYWKEEYDSVLDGLTNITSNDYDESIRLTVIHAEKPIHYYSLFKETENSDMVLSVYPENRFELEYKYTTWVDTNRLSYPRVDLTPLSEKLNALEKNPGIWAGDKITDTGPILRLSREKLSKAQRFDHPFSRPIHKSSIPKEEFLDIIRSFFEEAYGNVKPQNNYTWEEIKEWNRLRV</sequence>
<evidence type="ECO:0000313" key="1">
    <source>
        <dbReference type="EMBL" id="QCK13473.1"/>
    </source>
</evidence>
<dbReference type="Proteomes" id="UP000298616">
    <property type="component" value="Chromosome"/>
</dbReference>
<dbReference type="AlphaFoldDB" id="A0A4D7JE59"/>
<evidence type="ECO:0000313" key="2">
    <source>
        <dbReference type="Proteomes" id="UP000298616"/>
    </source>
</evidence>
<dbReference type="InterPro" id="IPR046509">
    <property type="entry name" value="DUF6687"/>
</dbReference>
<name>A0A4D7JE59_9BACT</name>
<gene>
    <name evidence="1" type="ORF">DCC35_01245</name>
</gene>
<dbReference type="RefSeq" id="WP_137089067.1">
    <property type="nucleotide sequence ID" value="NZ_CP028923.1"/>
</dbReference>
<dbReference type="Pfam" id="PF20392">
    <property type="entry name" value="DUF6687"/>
    <property type="match status" value="1"/>
</dbReference>
<reference evidence="1 2" key="1">
    <citation type="submission" date="2018-04" db="EMBL/GenBank/DDBJ databases">
        <title>Complete genome uncultured novel isolate.</title>
        <authorList>
            <person name="Merlino G."/>
        </authorList>
    </citation>
    <scope>NUCLEOTIDE SEQUENCE [LARGE SCALE GENOMIC DNA]</scope>
    <source>
        <strain evidence="2">R1DC9</strain>
    </source>
</reference>
<dbReference type="OrthoDB" id="2379877at2"/>
<keyword evidence="2" id="KW-1185">Reference proteome</keyword>
<dbReference type="KEGG" id="fpf:DCC35_01245"/>
<dbReference type="EMBL" id="CP028923">
    <property type="protein sequence ID" value="QCK13473.1"/>
    <property type="molecule type" value="Genomic_DNA"/>
</dbReference>
<proteinExistence type="predicted"/>
<accession>A0A4D7JE59</accession>